<dbReference type="Pfam" id="PF17921">
    <property type="entry name" value="Integrase_H2C2"/>
    <property type="match status" value="1"/>
</dbReference>
<feature type="region of interest" description="Disordered" evidence="1">
    <location>
        <begin position="246"/>
        <end position="265"/>
    </location>
</feature>
<gene>
    <name evidence="3" type="ORF">CR513_27363</name>
</gene>
<dbReference type="InterPro" id="IPR041588">
    <property type="entry name" value="Integrase_H2C2"/>
</dbReference>
<dbReference type="AlphaFoldDB" id="A0A371GK73"/>
<dbReference type="PANTHER" id="PTHR35046:SF9">
    <property type="entry name" value="RNA-DIRECTED DNA POLYMERASE"/>
    <property type="match status" value="1"/>
</dbReference>
<feature type="domain" description="Integrase zinc-binding" evidence="2">
    <location>
        <begin position="140"/>
        <end position="194"/>
    </location>
</feature>
<feature type="non-terminal residue" evidence="3">
    <location>
        <position position="1"/>
    </location>
</feature>
<proteinExistence type="predicted"/>
<evidence type="ECO:0000259" key="2">
    <source>
        <dbReference type="Pfam" id="PF17921"/>
    </source>
</evidence>
<dbReference type="SUPFAM" id="SSF56672">
    <property type="entry name" value="DNA/RNA polymerases"/>
    <property type="match status" value="2"/>
</dbReference>
<dbReference type="Proteomes" id="UP000257109">
    <property type="component" value="Unassembled WGS sequence"/>
</dbReference>
<dbReference type="InterPro" id="IPR043502">
    <property type="entry name" value="DNA/RNA_pol_sf"/>
</dbReference>
<dbReference type="OrthoDB" id="1933708at2759"/>
<keyword evidence="4" id="KW-1185">Reference proteome</keyword>
<dbReference type="PANTHER" id="PTHR35046">
    <property type="entry name" value="ZINC KNUCKLE (CCHC-TYPE) FAMILY PROTEIN"/>
    <property type="match status" value="1"/>
</dbReference>
<comment type="caution">
    <text evidence="3">The sequence shown here is derived from an EMBL/GenBank/DDBJ whole genome shotgun (WGS) entry which is preliminary data.</text>
</comment>
<sequence length="344" mass="39708">MPFGLTNTPSTFMRLMNHVLKSLIGFVVGSHGVKVDSEKVKVIQSWPTPQSVSDMKSFHELAKFREQFPYVIKNKQGKENVLLAIFETKLLGFEFIKELHIEDENFKETYELYANLAKEGFFRHESFLFKDRMFCKPRSSIRDFLLRKAHEGGLMSHFGEVKTYKTLIEHFYWHHMRRDVHHVCERCLVCKGGKTKVSPHAPQESQVDQYAKSGVERKRDGPFKIPKRVNDNAYIVDIPEGYRGSTTPPNLRANSLQEGEHDVDRTQDLRDTQENIRNDILVYSRSSEEHVEHLRIVVDLRGMTIVCRALKVQVLDGTNEFLGPQSQGGIFVDLAKVEAMVHCE</sequence>
<evidence type="ECO:0000313" key="4">
    <source>
        <dbReference type="Proteomes" id="UP000257109"/>
    </source>
</evidence>
<protein>
    <recommendedName>
        <fullName evidence="2">Integrase zinc-binding domain-containing protein</fullName>
    </recommendedName>
</protein>
<feature type="compositionally biased region" description="Polar residues" evidence="1">
    <location>
        <begin position="246"/>
        <end position="257"/>
    </location>
</feature>
<name>A0A371GK73_MUCPR</name>
<dbReference type="EMBL" id="QJKJ01005299">
    <property type="protein sequence ID" value="RDX90743.1"/>
    <property type="molecule type" value="Genomic_DNA"/>
</dbReference>
<dbReference type="Gene3D" id="1.10.340.70">
    <property type="match status" value="1"/>
</dbReference>
<accession>A0A371GK73</accession>
<reference evidence="3" key="1">
    <citation type="submission" date="2018-05" db="EMBL/GenBank/DDBJ databases">
        <title>Draft genome of Mucuna pruriens seed.</title>
        <authorList>
            <person name="Nnadi N.E."/>
            <person name="Vos R."/>
            <person name="Hasami M.H."/>
            <person name="Devisetty U.K."/>
            <person name="Aguiy J.C."/>
        </authorList>
    </citation>
    <scope>NUCLEOTIDE SEQUENCE [LARGE SCALE GENOMIC DNA]</scope>
    <source>
        <strain evidence="3">JCA_2017</strain>
    </source>
</reference>
<evidence type="ECO:0000313" key="3">
    <source>
        <dbReference type="EMBL" id="RDX90743.1"/>
    </source>
</evidence>
<organism evidence="3 4">
    <name type="scientific">Mucuna pruriens</name>
    <name type="common">Velvet bean</name>
    <name type="synonym">Dolichos pruriens</name>
    <dbReference type="NCBI Taxonomy" id="157652"/>
    <lineage>
        <taxon>Eukaryota</taxon>
        <taxon>Viridiplantae</taxon>
        <taxon>Streptophyta</taxon>
        <taxon>Embryophyta</taxon>
        <taxon>Tracheophyta</taxon>
        <taxon>Spermatophyta</taxon>
        <taxon>Magnoliopsida</taxon>
        <taxon>eudicotyledons</taxon>
        <taxon>Gunneridae</taxon>
        <taxon>Pentapetalae</taxon>
        <taxon>rosids</taxon>
        <taxon>fabids</taxon>
        <taxon>Fabales</taxon>
        <taxon>Fabaceae</taxon>
        <taxon>Papilionoideae</taxon>
        <taxon>50 kb inversion clade</taxon>
        <taxon>NPAAA clade</taxon>
        <taxon>indigoferoid/millettioid clade</taxon>
        <taxon>Phaseoleae</taxon>
        <taxon>Mucuna</taxon>
    </lineage>
</organism>
<evidence type="ECO:0000256" key="1">
    <source>
        <dbReference type="SAM" id="MobiDB-lite"/>
    </source>
</evidence>